<evidence type="ECO:0000313" key="3">
    <source>
        <dbReference type="Proteomes" id="UP000321258"/>
    </source>
</evidence>
<feature type="compositionally biased region" description="Basic and acidic residues" evidence="1">
    <location>
        <begin position="46"/>
        <end position="59"/>
    </location>
</feature>
<feature type="region of interest" description="Disordered" evidence="1">
    <location>
        <begin position="118"/>
        <end position="145"/>
    </location>
</feature>
<feature type="compositionally biased region" description="Low complexity" evidence="1">
    <location>
        <begin position="60"/>
        <end position="69"/>
    </location>
</feature>
<accession>A0A512ITB3</accession>
<keyword evidence="3" id="KW-1185">Reference proteome</keyword>
<organism evidence="2 3">
    <name type="scientific">Methylobacterium haplocladii</name>
    <dbReference type="NCBI Taxonomy" id="1176176"/>
    <lineage>
        <taxon>Bacteria</taxon>
        <taxon>Pseudomonadati</taxon>
        <taxon>Pseudomonadota</taxon>
        <taxon>Alphaproteobacteria</taxon>
        <taxon>Hyphomicrobiales</taxon>
        <taxon>Methylobacteriaceae</taxon>
        <taxon>Methylobacterium</taxon>
    </lineage>
</organism>
<feature type="region of interest" description="Disordered" evidence="1">
    <location>
        <begin position="46"/>
        <end position="79"/>
    </location>
</feature>
<comment type="caution">
    <text evidence="2">The sequence shown here is derived from an EMBL/GenBank/DDBJ whole genome shotgun (WGS) entry which is preliminary data.</text>
</comment>
<feature type="compositionally biased region" description="Basic and acidic residues" evidence="1">
    <location>
        <begin position="70"/>
        <end position="79"/>
    </location>
</feature>
<name>A0A512ITB3_9HYPH</name>
<proteinExistence type="predicted"/>
<sequence>MPPVIGHGAPRRATSDDVAGAGFRCSAPLLPDAIPIFVESEIRRAPRRADGWAPDEYRKTAMTTTTTDDPTAKNRAEDRAERAERMARDGAQAMADHKAATKAVDDRTVRLRAMRLAKEQEEAEAAAQAPKPAPAKAKRKRVVKG</sequence>
<reference evidence="2 3" key="1">
    <citation type="submission" date="2019-07" db="EMBL/GenBank/DDBJ databases">
        <title>Whole genome shotgun sequence of Methylobacterium haplocladii NBRC 107714.</title>
        <authorList>
            <person name="Hosoyama A."/>
            <person name="Uohara A."/>
            <person name="Ohji S."/>
            <person name="Ichikawa N."/>
        </authorList>
    </citation>
    <scope>NUCLEOTIDE SEQUENCE [LARGE SCALE GENOMIC DNA]</scope>
    <source>
        <strain evidence="2 3">NBRC 107714</strain>
    </source>
</reference>
<dbReference type="Proteomes" id="UP000321258">
    <property type="component" value="Unassembled WGS sequence"/>
</dbReference>
<dbReference type="AlphaFoldDB" id="A0A512ITB3"/>
<evidence type="ECO:0000313" key="2">
    <source>
        <dbReference type="EMBL" id="GEP00937.1"/>
    </source>
</evidence>
<gene>
    <name evidence="2" type="ORF">MHA02_33240</name>
</gene>
<feature type="compositionally biased region" description="Basic residues" evidence="1">
    <location>
        <begin position="136"/>
        <end position="145"/>
    </location>
</feature>
<protein>
    <submittedName>
        <fullName evidence="2">Uncharacterized protein</fullName>
    </submittedName>
</protein>
<evidence type="ECO:0000256" key="1">
    <source>
        <dbReference type="SAM" id="MobiDB-lite"/>
    </source>
</evidence>
<dbReference type="EMBL" id="BJZT01000037">
    <property type="protein sequence ID" value="GEP00937.1"/>
    <property type="molecule type" value="Genomic_DNA"/>
</dbReference>